<dbReference type="EMBL" id="JABXBU010000012">
    <property type="protein sequence ID" value="KAF8789805.1"/>
    <property type="molecule type" value="Genomic_DNA"/>
</dbReference>
<evidence type="ECO:0000313" key="1">
    <source>
        <dbReference type="EMBL" id="KAF8789805.1"/>
    </source>
</evidence>
<dbReference type="Proteomes" id="UP000807504">
    <property type="component" value="Unassembled WGS sequence"/>
</dbReference>
<accession>A0A8T0FHE6</accession>
<proteinExistence type="predicted"/>
<name>A0A8T0FHE6_ARGBR</name>
<protein>
    <submittedName>
        <fullName evidence="1">Uncharacterized protein</fullName>
    </submittedName>
</protein>
<evidence type="ECO:0000313" key="2">
    <source>
        <dbReference type="Proteomes" id="UP000807504"/>
    </source>
</evidence>
<gene>
    <name evidence="1" type="ORF">HNY73_007715</name>
</gene>
<dbReference type="AlphaFoldDB" id="A0A8T0FHE6"/>
<organism evidence="1 2">
    <name type="scientific">Argiope bruennichi</name>
    <name type="common">Wasp spider</name>
    <name type="synonym">Aranea bruennichi</name>
    <dbReference type="NCBI Taxonomy" id="94029"/>
    <lineage>
        <taxon>Eukaryota</taxon>
        <taxon>Metazoa</taxon>
        <taxon>Ecdysozoa</taxon>
        <taxon>Arthropoda</taxon>
        <taxon>Chelicerata</taxon>
        <taxon>Arachnida</taxon>
        <taxon>Araneae</taxon>
        <taxon>Araneomorphae</taxon>
        <taxon>Entelegynae</taxon>
        <taxon>Araneoidea</taxon>
        <taxon>Araneidae</taxon>
        <taxon>Argiope</taxon>
    </lineage>
</organism>
<reference evidence="1" key="1">
    <citation type="journal article" date="2020" name="bioRxiv">
        <title>Chromosome-level reference genome of the European wasp spider Argiope bruennichi: a resource for studies on range expansion and evolutionary adaptation.</title>
        <authorList>
            <person name="Sheffer M.M."/>
            <person name="Hoppe A."/>
            <person name="Krehenwinkel H."/>
            <person name="Uhl G."/>
            <person name="Kuss A.W."/>
            <person name="Jensen L."/>
            <person name="Jensen C."/>
            <person name="Gillespie R.G."/>
            <person name="Hoff K.J."/>
            <person name="Prost S."/>
        </authorList>
    </citation>
    <scope>NUCLEOTIDE SEQUENCE</scope>
</reference>
<reference evidence="1" key="2">
    <citation type="submission" date="2020-06" db="EMBL/GenBank/DDBJ databases">
        <authorList>
            <person name="Sheffer M."/>
        </authorList>
    </citation>
    <scope>NUCLEOTIDE SEQUENCE</scope>
</reference>
<sequence length="144" mass="16388">MKVNDDSDDDPYFRLFTKVRPHPMSYFLCIVAVSSPTIADSNFHRNLIVSWDTEDMVSKLYPQMFTVCLELISQAQGERRKSRKRISVTSEVKSKLQNAVRDSPQSSPKSFLGIETSARGREEVGPPCWESAVGGVWLKMWATR</sequence>
<keyword evidence="2" id="KW-1185">Reference proteome</keyword>
<comment type="caution">
    <text evidence="1">The sequence shown here is derived from an EMBL/GenBank/DDBJ whole genome shotgun (WGS) entry which is preliminary data.</text>
</comment>